<keyword evidence="3" id="KW-1185">Reference proteome</keyword>
<accession>A0A5M3WUG2</accession>
<organism evidence="2 3">
    <name type="scientific">Acrocarpospora macrocephala</name>
    <dbReference type="NCBI Taxonomy" id="150177"/>
    <lineage>
        <taxon>Bacteria</taxon>
        <taxon>Bacillati</taxon>
        <taxon>Actinomycetota</taxon>
        <taxon>Actinomycetes</taxon>
        <taxon>Streptosporangiales</taxon>
        <taxon>Streptosporangiaceae</taxon>
        <taxon>Acrocarpospora</taxon>
    </lineage>
</organism>
<keyword evidence="1" id="KW-0812">Transmembrane</keyword>
<reference evidence="2 3" key="1">
    <citation type="submission" date="2019-10" db="EMBL/GenBank/DDBJ databases">
        <title>Whole genome shotgun sequence of Acrocarpospora macrocephala NBRC 16266.</title>
        <authorList>
            <person name="Ichikawa N."/>
            <person name="Kimura A."/>
            <person name="Kitahashi Y."/>
            <person name="Komaki H."/>
            <person name="Oguchi A."/>
        </authorList>
    </citation>
    <scope>NUCLEOTIDE SEQUENCE [LARGE SCALE GENOMIC DNA]</scope>
    <source>
        <strain evidence="2 3">NBRC 16266</strain>
    </source>
</reference>
<feature type="transmembrane region" description="Helical" evidence="1">
    <location>
        <begin position="45"/>
        <end position="63"/>
    </location>
</feature>
<dbReference type="AlphaFoldDB" id="A0A5M3WUG2"/>
<dbReference type="Proteomes" id="UP000331127">
    <property type="component" value="Unassembled WGS sequence"/>
</dbReference>
<name>A0A5M3WUG2_9ACTN</name>
<evidence type="ECO:0000313" key="3">
    <source>
        <dbReference type="Proteomes" id="UP000331127"/>
    </source>
</evidence>
<protein>
    <submittedName>
        <fullName evidence="2">Uncharacterized protein</fullName>
    </submittedName>
</protein>
<evidence type="ECO:0000313" key="2">
    <source>
        <dbReference type="EMBL" id="GES13025.1"/>
    </source>
</evidence>
<keyword evidence="1" id="KW-1133">Transmembrane helix</keyword>
<gene>
    <name evidence="2" type="ORF">Amac_066220</name>
</gene>
<comment type="caution">
    <text evidence="2">The sequence shown here is derived from an EMBL/GenBank/DDBJ whole genome shotgun (WGS) entry which is preliminary data.</text>
</comment>
<evidence type="ECO:0000256" key="1">
    <source>
        <dbReference type="SAM" id="Phobius"/>
    </source>
</evidence>
<proteinExistence type="predicted"/>
<keyword evidence="1" id="KW-0472">Membrane</keyword>
<dbReference type="OrthoDB" id="3686802at2"/>
<dbReference type="EMBL" id="BLAE01000041">
    <property type="protein sequence ID" value="GES13025.1"/>
    <property type="molecule type" value="Genomic_DNA"/>
</dbReference>
<sequence>MAMAEAVANFPEALREASQGLKYLSPFHYYIGGEPLKNGMQWADASILIAISAVLVAVGLARFNRRDITS</sequence>